<dbReference type="AlphaFoldDB" id="A0A3C1KEJ4"/>
<comment type="caution">
    <text evidence="2">The sequence shown here is derived from an EMBL/GenBank/DDBJ whole genome shotgun (WGS) entry which is preliminary data.</text>
</comment>
<reference evidence="2 3" key="1">
    <citation type="journal article" date="2018" name="Nat. Biotechnol.">
        <title>A standardized bacterial taxonomy based on genome phylogeny substantially revises the tree of life.</title>
        <authorList>
            <person name="Parks D.H."/>
            <person name="Chuvochina M."/>
            <person name="Waite D.W."/>
            <person name="Rinke C."/>
            <person name="Skarshewski A."/>
            <person name="Chaumeil P.A."/>
            <person name="Hugenholtz P."/>
        </authorList>
    </citation>
    <scope>NUCLEOTIDE SEQUENCE [LARGE SCALE GENOMIC DNA]</scope>
    <source>
        <strain evidence="2">UBA9152</strain>
    </source>
</reference>
<gene>
    <name evidence="2" type="ORF">DCP95_11085</name>
</gene>
<organism evidence="2 3">
    <name type="scientific">Microbacterium ginsengisoli</name>
    <dbReference type="NCBI Taxonomy" id="400772"/>
    <lineage>
        <taxon>Bacteria</taxon>
        <taxon>Bacillati</taxon>
        <taxon>Actinomycetota</taxon>
        <taxon>Actinomycetes</taxon>
        <taxon>Micrococcales</taxon>
        <taxon>Microbacteriaceae</taxon>
        <taxon>Microbacterium</taxon>
    </lineage>
</organism>
<name>A0A3C1KEJ4_9MICO</name>
<evidence type="ECO:0000256" key="1">
    <source>
        <dbReference type="SAM" id="MobiDB-lite"/>
    </source>
</evidence>
<dbReference type="EMBL" id="DMNG01000190">
    <property type="protein sequence ID" value="HAN25100.1"/>
    <property type="molecule type" value="Genomic_DNA"/>
</dbReference>
<dbReference type="RefSeq" id="WP_137877363.1">
    <property type="nucleotide sequence ID" value="NZ_JBOFAV010000013.1"/>
</dbReference>
<evidence type="ECO:0000313" key="3">
    <source>
        <dbReference type="Proteomes" id="UP000257479"/>
    </source>
</evidence>
<protein>
    <submittedName>
        <fullName evidence="2">Uncharacterized protein</fullName>
    </submittedName>
</protein>
<proteinExistence type="predicted"/>
<evidence type="ECO:0000313" key="2">
    <source>
        <dbReference type="EMBL" id="HAN25100.1"/>
    </source>
</evidence>
<feature type="region of interest" description="Disordered" evidence="1">
    <location>
        <begin position="1"/>
        <end position="26"/>
    </location>
</feature>
<dbReference type="Proteomes" id="UP000257479">
    <property type="component" value="Unassembled WGS sequence"/>
</dbReference>
<accession>A0A3C1KEJ4</accession>
<sequence>MNTLLTPAPQRPAATHHAEIERSHPPHTGLLDRWAMHLGLRLILWGQRMSRLTAERESHRLRDDVESARRRREAEWERAALLDIRR</sequence>